<gene>
    <name evidence="1" type="ORF">INT08_00365</name>
</gene>
<protein>
    <submittedName>
        <fullName evidence="1">YukJ family protein</fullName>
    </submittedName>
</protein>
<sequence>MSLVDGYGVLVGRLQSYFCDNGDDPESYYHCNIRVQAGRRVYRCAVDLDTKKQGDALRWRILGIGRNDLQGVADYAEGWHYLDSVPGSGALDYLRSPVLQPVRVERPSGSATGGLSPWLYGSSTEAFTDLEPLLAQASKLLVYGEPFRVGLGVHNIHQNQGDPVSSRWSAENGIWQDGAVVSVTASGEVLMFLSRFKTQATKTDLNGKPLSS</sequence>
<proteinExistence type="predicted"/>
<dbReference type="Pfam" id="PF10042">
    <property type="entry name" value="DUF2278"/>
    <property type="match status" value="1"/>
</dbReference>
<evidence type="ECO:0000313" key="1">
    <source>
        <dbReference type="EMBL" id="MBF0635633.1"/>
    </source>
</evidence>
<keyword evidence="2" id="KW-1185">Reference proteome</keyword>
<reference evidence="1 2" key="1">
    <citation type="journal article" date="2020" name="Microorganisms">
        <title>Simultaneous Genome Sequencing of Prosthecochloris ethylica and Desulfuromonas acetoxidans within a Syntrophic Mixture Reveals Unique Pili and Protein Interactions.</title>
        <authorList>
            <person name="Kyndt J.A."/>
            <person name="Van Beeumen J.J."/>
            <person name="Meyer T.E."/>
        </authorList>
    </citation>
    <scope>NUCLEOTIDE SEQUENCE [LARGE SCALE GENOMIC DNA]</scope>
    <source>
        <strain evidence="1 2">N3</strain>
    </source>
</reference>
<accession>A0ABR9XP84</accession>
<dbReference type="EMBL" id="JADGII010000001">
    <property type="protein sequence ID" value="MBF0635633.1"/>
    <property type="molecule type" value="Genomic_DNA"/>
</dbReference>
<dbReference type="InterPro" id="IPR019268">
    <property type="entry name" value="DUF2278"/>
</dbReference>
<evidence type="ECO:0000313" key="2">
    <source>
        <dbReference type="Proteomes" id="UP000619838"/>
    </source>
</evidence>
<comment type="caution">
    <text evidence="1">The sequence shown here is derived from an EMBL/GenBank/DDBJ whole genome shotgun (WGS) entry which is preliminary data.</text>
</comment>
<name>A0ABR9XP84_9CHLB</name>
<dbReference type="RefSeq" id="WP_114607739.1">
    <property type="nucleotide sequence ID" value="NZ_JABVZQ010000002.1"/>
</dbReference>
<dbReference type="Proteomes" id="UP000619838">
    <property type="component" value="Unassembled WGS sequence"/>
</dbReference>
<organism evidence="1 2">
    <name type="scientific">Prosthecochloris ethylica</name>
    <dbReference type="NCBI Taxonomy" id="2743976"/>
    <lineage>
        <taxon>Bacteria</taxon>
        <taxon>Pseudomonadati</taxon>
        <taxon>Chlorobiota</taxon>
        <taxon>Chlorobiia</taxon>
        <taxon>Chlorobiales</taxon>
        <taxon>Chlorobiaceae</taxon>
        <taxon>Prosthecochloris</taxon>
    </lineage>
</organism>